<dbReference type="InterPro" id="IPR020472">
    <property type="entry name" value="WD40_PAC1"/>
</dbReference>
<accession>A0A1H7S3S3</accession>
<dbReference type="EMBL" id="FNZR01000008">
    <property type="protein sequence ID" value="SEL67301.1"/>
    <property type="molecule type" value="Genomic_DNA"/>
</dbReference>
<dbReference type="InterPro" id="IPR019775">
    <property type="entry name" value="WD40_repeat_CS"/>
</dbReference>
<dbReference type="PROSITE" id="PS00678">
    <property type="entry name" value="WD_REPEATS_1"/>
    <property type="match status" value="1"/>
</dbReference>
<evidence type="ECO:0000256" key="2">
    <source>
        <dbReference type="ARBA" id="ARBA00022737"/>
    </source>
</evidence>
<dbReference type="PANTHER" id="PTHR19848">
    <property type="entry name" value="WD40 REPEAT PROTEIN"/>
    <property type="match status" value="1"/>
</dbReference>
<dbReference type="Proteomes" id="UP000198916">
    <property type="component" value="Unassembled WGS sequence"/>
</dbReference>
<dbReference type="InterPro" id="IPR015943">
    <property type="entry name" value="WD40/YVTN_repeat-like_dom_sf"/>
</dbReference>
<proteinExistence type="predicted"/>
<feature type="repeat" description="WD" evidence="3">
    <location>
        <begin position="223"/>
        <end position="255"/>
    </location>
</feature>
<dbReference type="InterPro" id="IPR001680">
    <property type="entry name" value="WD40_rpt"/>
</dbReference>
<protein>
    <submittedName>
        <fullName evidence="4">WD domain-containing protein, G-beta repeat-containing protein</fullName>
    </submittedName>
</protein>
<dbReference type="RefSeq" id="WP_090607456.1">
    <property type="nucleotide sequence ID" value="NZ_FNZR01000008.1"/>
</dbReference>
<dbReference type="Pfam" id="PF00400">
    <property type="entry name" value="WD40"/>
    <property type="match status" value="6"/>
</dbReference>
<organism evidence="4 5">
    <name type="scientific">Parapedobacter koreensis</name>
    <dbReference type="NCBI Taxonomy" id="332977"/>
    <lineage>
        <taxon>Bacteria</taxon>
        <taxon>Pseudomonadati</taxon>
        <taxon>Bacteroidota</taxon>
        <taxon>Sphingobacteriia</taxon>
        <taxon>Sphingobacteriales</taxon>
        <taxon>Sphingobacteriaceae</taxon>
        <taxon>Parapedobacter</taxon>
    </lineage>
</organism>
<dbReference type="SMART" id="SM00320">
    <property type="entry name" value="WD40"/>
    <property type="match status" value="7"/>
</dbReference>
<dbReference type="AlphaFoldDB" id="A0A1H7S3S3"/>
<evidence type="ECO:0000313" key="4">
    <source>
        <dbReference type="EMBL" id="SEL67301.1"/>
    </source>
</evidence>
<dbReference type="CDD" id="cd00200">
    <property type="entry name" value="WD40"/>
    <property type="match status" value="1"/>
</dbReference>
<dbReference type="PROSITE" id="PS50082">
    <property type="entry name" value="WD_REPEATS_2"/>
    <property type="match status" value="5"/>
</dbReference>
<dbReference type="SUPFAM" id="SSF50978">
    <property type="entry name" value="WD40 repeat-like"/>
    <property type="match status" value="1"/>
</dbReference>
<dbReference type="STRING" id="332977.SAMN05421740_10871"/>
<dbReference type="PROSITE" id="PS50294">
    <property type="entry name" value="WD_REPEATS_REGION"/>
    <property type="match status" value="3"/>
</dbReference>
<evidence type="ECO:0000256" key="3">
    <source>
        <dbReference type="PROSITE-ProRule" id="PRU00221"/>
    </source>
</evidence>
<reference evidence="5" key="1">
    <citation type="submission" date="2016-10" db="EMBL/GenBank/DDBJ databases">
        <authorList>
            <person name="Varghese N."/>
            <person name="Submissions S."/>
        </authorList>
    </citation>
    <scope>NUCLEOTIDE SEQUENCE [LARGE SCALE GENOMIC DNA]</scope>
    <source>
        <strain evidence="5">Jip14</strain>
    </source>
</reference>
<dbReference type="Gene3D" id="2.130.10.10">
    <property type="entry name" value="YVTN repeat-like/Quinoprotein amine dehydrogenase"/>
    <property type="match status" value="2"/>
</dbReference>
<dbReference type="InterPro" id="IPR036322">
    <property type="entry name" value="WD40_repeat_dom_sf"/>
</dbReference>
<keyword evidence="5" id="KW-1185">Reference proteome</keyword>
<keyword evidence="1 3" id="KW-0853">WD repeat</keyword>
<feature type="repeat" description="WD" evidence="3">
    <location>
        <begin position="180"/>
        <end position="212"/>
    </location>
</feature>
<keyword evidence="2" id="KW-0677">Repeat</keyword>
<feature type="repeat" description="WD" evidence="3">
    <location>
        <begin position="271"/>
        <end position="306"/>
    </location>
</feature>
<evidence type="ECO:0000313" key="5">
    <source>
        <dbReference type="Proteomes" id="UP000198916"/>
    </source>
</evidence>
<dbReference type="PRINTS" id="PR00320">
    <property type="entry name" value="GPROTEINBRPT"/>
</dbReference>
<name>A0A1H7S3S3_9SPHI</name>
<sequence>MNKLQIHKAGTLSGHQNPIFAVENGREPHVIFTAGNDKGVVQWDLEKMAFDRILYPVQFSVYVLHLIAHTPLLAIGMRDGNVLIVDTASQRLAAKLQYHQRPVFDIKTFTTKPEMIVSSEDGTVSIWNTDTFNLLYHFKVAEQTVRTIAISNDEQWVVFGTKEGNVKLYNALDYSLVEALPGHTMPVTSLCFSPDGQYLLTGGRDAQLNVLDATGGFSLAKAFTPHLFTVYAIKYHPTLPIFATGSRDKSIKVWSGTDFRLLRVISIERGFDSHLLSINDVAWNGYKNQLVSVSDDKQAMVWDITL</sequence>
<dbReference type="OrthoDB" id="933690at2"/>
<feature type="repeat" description="WD" evidence="3">
    <location>
        <begin position="96"/>
        <end position="137"/>
    </location>
</feature>
<gene>
    <name evidence="4" type="ORF">SAMN05421740_10871</name>
</gene>
<feature type="repeat" description="WD" evidence="3">
    <location>
        <begin position="12"/>
        <end position="46"/>
    </location>
</feature>
<evidence type="ECO:0000256" key="1">
    <source>
        <dbReference type="ARBA" id="ARBA00022574"/>
    </source>
</evidence>
<dbReference type="PANTHER" id="PTHR19848:SF8">
    <property type="entry name" value="F-BOX AND WD REPEAT DOMAIN CONTAINING 7"/>
    <property type="match status" value="1"/>
</dbReference>